<name>A0A1S8L3X1_9CLOT</name>
<dbReference type="InterPro" id="IPR029044">
    <property type="entry name" value="Nucleotide-diphossugar_trans"/>
</dbReference>
<evidence type="ECO:0000256" key="1">
    <source>
        <dbReference type="ARBA" id="ARBA00004651"/>
    </source>
</evidence>
<organism evidence="9 10">
    <name type="scientific">Clostridium felsineum</name>
    <dbReference type="NCBI Taxonomy" id="36839"/>
    <lineage>
        <taxon>Bacteria</taxon>
        <taxon>Bacillati</taxon>
        <taxon>Bacillota</taxon>
        <taxon>Clostridia</taxon>
        <taxon>Eubacteriales</taxon>
        <taxon>Clostridiaceae</taxon>
        <taxon>Clostridium</taxon>
    </lineage>
</organism>
<dbReference type="InterPro" id="IPR001173">
    <property type="entry name" value="Glyco_trans_2-like"/>
</dbReference>
<dbReference type="SUPFAM" id="SSF53448">
    <property type="entry name" value="Nucleotide-diphospho-sugar transferases"/>
    <property type="match status" value="1"/>
</dbReference>
<dbReference type="AlphaFoldDB" id="A0A1S8L3X1"/>
<dbReference type="Gene3D" id="3.90.550.10">
    <property type="entry name" value="Spore Coat Polysaccharide Biosynthesis Protein SpsA, Chain A"/>
    <property type="match status" value="1"/>
</dbReference>
<dbReference type="GO" id="GO:0016757">
    <property type="term" value="F:glycosyltransferase activity"/>
    <property type="evidence" value="ECO:0007669"/>
    <property type="project" value="UniProtKB-KW"/>
</dbReference>
<evidence type="ECO:0000256" key="5">
    <source>
        <dbReference type="ARBA" id="ARBA00022692"/>
    </source>
</evidence>
<dbReference type="GO" id="GO:0005886">
    <property type="term" value="C:plasma membrane"/>
    <property type="evidence" value="ECO:0007669"/>
    <property type="project" value="UniProtKB-SubCell"/>
</dbReference>
<evidence type="ECO:0000256" key="3">
    <source>
        <dbReference type="ARBA" id="ARBA00022676"/>
    </source>
</evidence>
<evidence type="ECO:0000256" key="8">
    <source>
        <dbReference type="ARBA" id="ARBA00038152"/>
    </source>
</evidence>
<comment type="subcellular location">
    <subcellularLocation>
        <location evidence="1">Cell membrane</location>
        <topology evidence="1">Multi-pass membrane protein</topology>
    </subcellularLocation>
</comment>
<dbReference type="PANTHER" id="PTHR48090:SF1">
    <property type="entry name" value="PROPHAGE BACTOPRENOL GLUCOSYL TRANSFERASE HOMOLOG"/>
    <property type="match status" value="1"/>
</dbReference>
<dbReference type="EC" id="2.4.-.-" evidence="9"/>
<keyword evidence="2" id="KW-1003">Cell membrane</keyword>
<dbReference type="Pfam" id="PF00535">
    <property type="entry name" value="Glycos_transf_2"/>
    <property type="match status" value="1"/>
</dbReference>
<evidence type="ECO:0000256" key="6">
    <source>
        <dbReference type="ARBA" id="ARBA00022989"/>
    </source>
</evidence>
<evidence type="ECO:0000256" key="2">
    <source>
        <dbReference type="ARBA" id="ARBA00022475"/>
    </source>
</evidence>
<proteinExistence type="inferred from homology"/>
<dbReference type="STRING" id="84029.CROST_26180"/>
<dbReference type="PANTHER" id="PTHR48090">
    <property type="entry name" value="UNDECAPRENYL-PHOSPHATE 4-DEOXY-4-FORMAMIDO-L-ARABINOSE TRANSFERASE-RELATED"/>
    <property type="match status" value="1"/>
</dbReference>
<keyword evidence="10" id="KW-1185">Reference proteome</keyword>
<gene>
    <name evidence="9" type="ORF">CROST_029510</name>
</gene>
<accession>A0A1S8L3X1</accession>
<reference evidence="9 10" key="1">
    <citation type="submission" date="2022-04" db="EMBL/GenBank/DDBJ databases">
        <title>Genome sequence of C. roseum typestrain.</title>
        <authorList>
            <person name="Poehlein A."/>
            <person name="Schoch T."/>
            <person name="Duerre P."/>
            <person name="Daniel R."/>
        </authorList>
    </citation>
    <scope>NUCLEOTIDE SEQUENCE [LARGE SCALE GENOMIC DNA]</scope>
    <source>
        <strain evidence="9 10">DSM 7320</strain>
    </source>
</reference>
<protein>
    <submittedName>
        <fullName evidence="9">Glycosyltransferase</fullName>
        <ecNumber evidence="9">2.4.-.-</ecNumber>
    </submittedName>
</protein>
<comment type="similarity">
    <text evidence="8">Belongs to the glycosyltransferase 2 family. GtrB subfamily.</text>
</comment>
<keyword evidence="5" id="KW-0812">Transmembrane</keyword>
<dbReference type="RefSeq" id="WP_077833883.1">
    <property type="nucleotide sequence ID" value="NZ_CP096983.1"/>
</dbReference>
<dbReference type="CDD" id="cd04187">
    <property type="entry name" value="DPM1_like_bac"/>
    <property type="match status" value="1"/>
</dbReference>
<dbReference type="EMBL" id="CP096983">
    <property type="protein sequence ID" value="URZ12234.1"/>
    <property type="molecule type" value="Genomic_DNA"/>
</dbReference>
<dbReference type="Proteomes" id="UP000190951">
    <property type="component" value="Chromosome"/>
</dbReference>
<dbReference type="InterPro" id="IPR050256">
    <property type="entry name" value="Glycosyltransferase_2"/>
</dbReference>
<keyword evidence="4 9" id="KW-0808">Transferase</keyword>
<keyword evidence="3 9" id="KW-0328">Glycosyltransferase</keyword>
<keyword evidence="6" id="KW-1133">Transmembrane helix</keyword>
<keyword evidence="7" id="KW-0472">Membrane</keyword>
<dbReference type="KEGG" id="crw:CROST_029510"/>
<evidence type="ECO:0000256" key="4">
    <source>
        <dbReference type="ARBA" id="ARBA00022679"/>
    </source>
</evidence>
<sequence>MDNKKYSIIIPLFNEEEVIEECYSRVSSILDKIDAASEIVFVNDGSKDKTESLVNEICAKDSRVKLVNFSRNFGHQIAITAGMDYCSGDAMVIMDADLQDPPELIPKMIDKYKEGFDVVYAVRKKRKGETAFKKLTALAFYKLLKSMANIDIPVNTGDFRLISRPVCEALKLIKEKNRFVRGLVCWVGFKQTGIEYVRDERYAGETKYPLKKMLKFSMDGITSFSPKPLRLANYLGCCFSLLAFIYAIYAILAKILYNRAIQGWTTLIVLISLIGGINMILLGILGEYIARIYDETKDRPLYILKNLVNIKEDKDDK</sequence>
<dbReference type="FunFam" id="3.90.550.10:FF:000079">
    <property type="entry name" value="Probable glycosyl transferase"/>
    <property type="match status" value="1"/>
</dbReference>
<evidence type="ECO:0000313" key="9">
    <source>
        <dbReference type="EMBL" id="URZ12234.1"/>
    </source>
</evidence>
<evidence type="ECO:0000256" key="7">
    <source>
        <dbReference type="ARBA" id="ARBA00023136"/>
    </source>
</evidence>
<evidence type="ECO:0000313" key="10">
    <source>
        <dbReference type="Proteomes" id="UP000190951"/>
    </source>
</evidence>